<protein>
    <recommendedName>
        <fullName evidence="4">TRAP transporter solute receptor, TAXI family</fullName>
    </recommendedName>
</protein>
<evidence type="ECO:0000313" key="2">
    <source>
        <dbReference type="EMBL" id="SEP75019.1"/>
    </source>
</evidence>
<dbReference type="NCBIfam" id="TIGR02122">
    <property type="entry name" value="TRAP_TAXI"/>
    <property type="match status" value="1"/>
</dbReference>
<feature type="chain" id="PRO_5011542751" description="TRAP transporter solute receptor, TAXI family" evidence="1">
    <location>
        <begin position="27"/>
        <end position="332"/>
    </location>
</feature>
<dbReference type="Pfam" id="PF16868">
    <property type="entry name" value="NMT1_3"/>
    <property type="match status" value="1"/>
</dbReference>
<dbReference type="OrthoDB" id="9776669at2"/>
<accession>A0A1H9AEB8</accession>
<evidence type="ECO:0008006" key="4">
    <source>
        <dbReference type="Google" id="ProtNLM"/>
    </source>
</evidence>
<dbReference type="EMBL" id="FOFO01000005">
    <property type="protein sequence ID" value="SEP75019.1"/>
    <property type="molecule type" value="Genomic_DNA"/>
</dbReference>
<proteinExistence type="predicted"/>
<keyword evidence="1" id="KW-0732">Signal</keyword>
<dbReference type="AlphaFoldDB" id="A0A1H9AEB8"/>
<dbReference type="Gene3D" id="3.40.190.10">
    <property type="entry name" value="Periplasmic binding protein-like II"/>
    <property type="match status" value="2"/>
</dbReference>
<gene>
    <name evidence="2" type="ORF">SAMN05421693_10527</name>
</gene>
<organism evidence="2 3">
    <name type="scientific">Ectothiorhodospira magna</name>
    <dbReference type="NCBI Taxonomy" id="867345"/>
    <lineage>
        <taxon>Bacteria</taxon>
        <taxon>Pseudomonadati</taxon>
        <taxon>Pseudomonadota</taxon>
        <taxon>Gammaproteobacteria</taxon>
        <taxon>Chromatiales</taxon>
        <taxon>Ectothiorhodospiraceae</taxon>
        <taxon>Ectothiorhodospira</taxon>
    </lineage>
</organism>
<dbReference type="PANTHER" id="PTHR42941">
    <property type="entry name" value="SLL1037 PROTEIN"/>
    <property type="match status" value="1"/>
</dbReference>
<reference evidence="2 3" key="1">
    <citation type="submission" date="2016-10" db="EMBL/GenBank/DDBJ databases">
        <authorList>
            <person name="de Groot N.N."/>
        </authorList>
    </citation>
    <scope>NUCLEOTIDE SEQUENCE [LARGE SCALE GENOMIC DNA]</scope>
    <source>
        <strain evidence="2 3">B7-7</strain>
    </source>
</reference>
<dbReference type="SUPFAM" id="SSF53850">
    <property type="entry name" value="Periplasmic binding protein-like II"/>
    <property type="match status" value="1"/>
</dbReference>
<keyword evidence="3" id="KW-1185">Reference proteome</keyword>
<dbReference type="Proteomes" id="UP000199496">
    <property type="component" value="Unassembled WGS sequence"/>
</dbReference>
<dbReference type="STRING" id="867345.SAMN05421693_10527"/>
<dbReference type="PANTHER" id="PTHR42941:SF1">
    <property type="entry name" value="SLL1037 PROTEIN"/>
    <property type="match status" value="1"/>
</dbReference>
<evidence type="ECO:0000256" key="1">
    <source>
        <dbReference type="SAM" id="SignalP"/>
    </source>
</evidence>
<dbReference type="RefSeq" id="WP_090203954.1">
    <property type="nucleotide sequence ID" value="NZ_FOFO01000005.1"/>
</dbReference>
<feature type="signal peptide" evidence="1">
    <location>
        <begin position="1"/>
        <end position="26"/>
    </location>
</feature>
<dbReference type="InterPro" id="IPR011852">
    <property type="entry name" value="TRAP_TAXI"/>
</dbReference>
<name>A0A1H9AEB8_9GAMM</name>
<dbReference type="CDD" id="cd13570">
    <property type="entry name" value="PBP2_TAXI_TRAP_like_2"/>
    <property type="match status" value="1"/>
</dbReference>
<evidence type="ECO:0000313" key="3">
    <source>
        <dbReference type="Proteomes" id="UP000199496"/>
    </source>
</evidence>
<sequence>MLRRYFRWAGVAALSCMLLTAGAVSAQDRTGWPSSVNIGTASQGGTYFIYGAGWGGLIQEMVGVNASAEVTGGPTQNMVLVHQGRLEFGMTTMGPAREGWDGQLQVARGLQTRDVRALFPMYQTPLQVVALRRSGINSIADLDGKRVGVGPRGGTASVFWPRFFDDLGLNVRVRYGGAADQVGQVQDGMLDAFAFAAGVPISAFSQIEAQQPVNIFSLNEEEIAKVTQNHPVSRFVIPGGTYRTVAEDQPTVALWNFAIANKNMSESFVYEIMKAVLDNNDRMMSIHRSAEETLVENMVHNTFMWFHPGAVRYYRERGIEVPEHLIPPEYKD</sequence>